<protein>
    <submittedName>
        <fullName evidence="5">Secreted trypsin-like serine protease</fullName>
    </submittedName>
</protein>
<dbReference type="PROSITE" id="PS00134">
    <property type="entry name" value="TRYPSIN_HIS"/>
    <property type="match status" value="1"/>
</dbReference>
<feature type="chain" id="PRO_5045324029" evidence="3">
    <location>
        <begin position="32"/>
        <end position="267"/>
    </location>
</feature>
<dbReference type="SMART" id="SM00020">
    <property type="entry name" value="Tryp_SPc"/>
    <property type="match status" value="1"/>
</dbReference>
<dbReference type="Proteomes" id="UP001519363">
    <property type="component" value="Unassembled WGS sequence"/>
</dbReference>
<gene>
    <name evidence="5" type="ORF">JOF53_005998</name>
</gene>
<dbReference type="InterPro" id="IPR043504">
    <property type="entry name" value="Peptidase_S1_PA_chymotrypsin"/>
</dbReference>
<dbReference type="Pfam" id="PF00089">
    <property type="entry name" value="Trypsin"/>
    <property type="match status" value="1"/>
</dbReference>
<sequence>MATTLHRLVKFIGVAAAVATLGLAPATVASAAPAPEPTVDPLVVGGTSATTQQYPWTVALLLDGRQWCGGTLVKPNKVVTAAHCTEGKALTSWQVVAGRTDLRTSQGTTAKVTKVWQHPNYRSVTSGDDVAVMTLDKNLPYTTLPIAGPSDGALYAAGTQARALGWGDTTGNGDYSDTLNQVVVPLTSDQTCATAYGSRYKSSAMVCAGFPQGGKDTCQADSGGPLVVSGKLIGVTSWGDGCALAGKPGVYARVSSYYSQLNTQINS</sequence>
<keyword evidence="3" id="KW-0732">Signal</keyword>
<dbReference type="RefSeq" id="WP_086789514.1">
    <property type="nucleotide sequence ID" value="NZ_JAGIOO010000001.1"/>
</dbReference>
<organism evidence="5 6">
    <name type="scientific">Crossiella equi</name>
    <dbReference type="NCBI Taxonomy" id="130796"/>
    <lineage>
        <taxon>Bacteria</taxon>
        <taxon>Bacillati</taxon>
        <taxon>Actinomycetota</taxon>
        <taxon>Actinomycetes</taxon>
        <taxon>Pseudonocardiales</taxon>
        <taxon>Pseudonocardiaceae</taxon>
        <taxon>Crossiella</taxon>
    </lineage>
</organism>
<dbReference type="InterPro" id="IPR050430">
    <property type="entry name" value="Peptidase_S1"/>
</dbReference>
<evidence type="ECO:0000256" key="1">
    <source>
        <dbReference type="ARBA" id="ARBA00007664"/>
    </source>
</evidence>
<dbReference type="InterPro" id="IPR001314">
    <property type="entry name" value="Peptidase_S1A"/>
</dbReference>
<proteinExistence type="inferred from homology"/>
<evidence type="ECO:0000313" key="5">
    <source>
        <dbReference type="EMBL" id="MBP2477126.1"/>
    </source>
</evidence>
<dbReference type="PRINTS" id="PR00722">
    <property type="entry name" value="CHYMOTRYPSIN"/>
</dbReference>
<accession>A0ABS5AL34</accession>
<evidence type="ECO:0000313" key="6">
    <source>
        <dbReference type="Proteomes" id="UP001519363"/>
    </source>
</evidence>
<reference evidence="5 6" key="1">
    <citation type="submission" date="2021-03" db="EMBL/GenBank/DDBJ databases">
        <title>Sequencing the genomes of 1000 actinobacteria strains.</title>
        <authorList>
            <person name="Klenk H.-P."/>
        </authorList>
    </citation>
    <scope>NUCLEOTIDE SEQUENCE [LARGE SCALE GENOMIC DNA]</scope>
    <source>
        <strain evidence="5 6">DSM 44580</strain>
    </source>
</reference>
<dbReference type="EMBL" id="JAGIOO010000001">
    <property type="protein sequence ID" value="MBP2477126.1"/>
    <property type="molecule type" value="Genomic_DNA"/>
</dbReference>
<dbReference type="InterPro" id="IPR018114">
    <property type="entry name" value="TRYPSIN_HIS"/>
</dbReference>
<dbReference type="SUPFAM" id="SSF50494">
    <property type="entry name" value="Trypsin-like serine proteases"/>
    <property type="match status" value="1"/>
</dbReference>
<dbReference type="PROSITE" id="PS50240">
    <property type="entry name" value="TRYPSIN_DOM"/>
    <property type="match status" value="1"/>
</dbReference>
<comment type="caution">
    <text evidence="5">The sequence shown here is derived from an EMBL/GenBank/DDBJ whole genome shotgun (WGS) entry which is preliminary data.</text>
</comment>
<dbReference type="PANTHER" id="PTHR24276">
    <property type="entry name" value="POLYSERASE-RELATED"/>
    <property type="match status" value="1"/>
</dbReference>
<feature type="signal peptide" evidence="3">
    <location>
        <begin position="1"/>
        <end position="31"/>
    </location>
</feature>
<name>A0ABS5AL34_9PSEU</name>
<dbReference type="Gene3D" id="2.40.10.10">
    <property type="entry name" value="Trypsin-like serine proteases"/>
    <property type="match status" value="1"/>
</dbReference>
<comment type="similarity">
    <text evidence="1">Belongs to the peptidase S1 family.</text>
</comment>
<dbReference type="InterPro" id="IPR009003">
    <property type="entry name" value="Peptidase_S1_PA"/>
</dbReference>
<dbReference type="InterPro" id="IPR001254">
    <property type="entry name" value="Trypsin_dom"/>
</dbReference>
<dbReference type="PANTHER" id="PTHR24276:SF98">
    <property type="entry name" value="FI18310P1-RELATED"/>
    <property type="match status" value="1"/>
</dbReference>
<keyword evidence="6" id="KW-1185">Reference proteome</keyword>
<keyword evidence="2" id="KW-1015">Disulfide bond</keyword>
<evidence type="ECO:0000256" key="3">
    <source>
        <dbReference type="SAM" id="SignalP"/>
    </source>
</evidence>
<evidence type="ECO:0000259" key="4">
    <source>
        <dbReference type="PROSITE" id="PS50240"/>
    </source>
</evidence>
<dbReference type="CDD" id="cd00190">
    <property type="entry name" value="Tryp_SPc"/>
    <property type="match status" value="1"/>
</dbReference>
<evidence type="ECO:0000256" key="2">
    <source>
        <dbReference type="ARBA" id="ARBA00023157"/>
    </source>
</evidence>
<feature type="domain" description="Peptidase S1" evidence="4">
    <location>
        <begin position="43"/>
        <end position="266"/>
    </location>
</feature>